<evidence type="ECO:0000256" key="1">
    <source>
        <dbReference type="SAM" id="MobiDB-lite"/>
    </source>
</evidence>
<dbReference type="EMBL" id="BLKW01000002">
    <property type="protein sequence ID" value="GFG72726.1"/>
    <property type="molecule type" value="Genomic_DNA"/>
</dbReference>
<accession>A0A7I9XTQ1</accession>
<comment type="caution">
    <text evidence="2">The sequence shown here is derived from an EMBL/GenBank/DDBJ whole genome shotgun (WGS) entry which is preliminary data.</text>
</comment>
<gene>
    <name evidence="2" type="ORF">MBOT_00910</name>
</gene>
<organism evidence="2 3">
    <name type="scientific">Mycobacterium botniense</name>
    <dbReference type="NCBI Taxonomy" id="84962"/>
    <lineage>
        <taxon>Bacteria</taxon>
        <taxon>Bacillati</taxon>
        <taxon>Actinomycetota</taxon>
        <taxon>Actinomycetes</taxon>
        <taxon>Mycobacteriales</taxon>
        <taxon>Mycobacteriaceae</taxon>
        <taxon>Mycobacterium</taxon>
    </lineage>
</organism>
<evidence type="ECO:0000313" key="2">
    <source>
        <dbReference type="EMBL" id="GFG72726.1"/>
    </source>
</evidence>
<keyword evidence="3" id="KW-1185">Reference proteome</keyword>
<evidence type="ECO:0000313" key="3">
    <source>
        <dbReference type="Proteomes" id="UP000465361"/>
    </source>
</evidence>
<dbReference type="AlphaFoldDB" id="A0A7I9XTQ1"/>
<feature type="region of interest" description="Disordered" evidence="1">
    <location>
        <begin position="109"/>
        <end position="146"/>
    </location>
</feature>
<reference evidence="2 3" key="1">
    <citation type="journal article" date="2019" name="Emerg. Microbes Infect.">
        <title>Comprehensive subspecies identification of 175 nontuberculous mycobacteria species based on 7547 genomic profiles.</title>
        <authorList>
            <person name="Matsumoto Y."/>
            <person name="Kinjo T."/>
            <person name="Motooka D."/>
            <person name="Nabeya D."/>
            <person name="Jung N."/>
            <person name="Uechi K."/>
            <person name="Horii T."/>
            <person name="Iida T."/>
            <person name="Fujita J."/>
            <person name="Nakamura S."/>
        </authorList>
    </citation>
    <scope>NUCLEOTIDE SEQUENCE [LARGE SCALE GENOMIC DNA]</scope>
    <source>
        <strain evidence="2 3">JCM 17322</strain>
    </source>
</reference>
<dbReference type="Proteomes" id="UP000465361">
    <property type="component" value="Unassembled WGS sequence"/>
</dbReference>
<protein>
    <submittedName>
        <fullName evidence="2">Uncharacterized protein</fullName>
    </submittedName>
</protein>
<feature type="compositionally biased region" description="Polar residues" evidence="1">
    <location>
        <begin position="109"/>
        <end position="122"/>
    </location>
</feature>
<proteinExistence type="predicted"/>
<name>A0A7I9XTQ1_9MYCO</name>
<sequence>MRDSSLGKILQALQLRLDEVLLSAEDAASDQKGEYGFQTPPRKAGGQLDDSTVVQLLTVVASAADYAKSLHDEELVARLRRVEQASASAAAEHFGVDLAQMLLGKLAQQQRTEAAPSDSVSDPLSDCDRSGADAGVNSGETGARGNDCDAAAATLAPTDAAVRSMSDDELRRAASADPLWADYVRTRRPELADWDF</sequence>